<dbReference type="GO" id="GO:0045547">
    <property type="term" value="F:ditrans,polycis-polyprenyl diphosphate synthase [(2E,6E)-farnesyl diphosphate specific] activity"/>
    <property type="evidence" value="ECO:0007669"/>
    <property type="project" value="UniProtKB-EC"/>
</dbReference>
<dbReference type="GO" id="GO:0005783">
    <property type="term" value="C:endoplasmic reticulum"/>
    <property type="evidence" value="ECO:0007669"/>
    <property type="project" value="TreeGrafter"/>
</dbReference>
<dbReference type="GO" id="GO:0016094">
    <property type="term" value="P:polyprenol biosynthetic process"/>
    <property type="evidence" value="ECO:0007669"/>
    <property type="project" value="TreeGrafter"/>
</dbReference>
<name>A0AAW1KQ73_POPJA</name>
<dbReference type="InterPro" id="IPR018520">
    <property type="entry name" value="UPP_synth-like_CS"/>
</dbReference>
<dbReference type="Gene3D" id="3.40.1180.10">
    <property type="entry name" value="Decaprenyl diphosphate synthase-like"/>
    <property type="match status" value="1"/>
</dbReference>
<evidence type="ECO:0000256" key="1">
    <source>
        <dbReference type="ARBA" id="ARBA00005432"/>
    </source>
</evidence>
<dbReference type="EMBL" id="JASPKY010000191">
    <property type="protein sequence ID" value="KAK9722128.1"/>
    <property type="molecule type" value="Genomic_DNA"/>
</dbReference>
<evidence type="ECO:0000256" key="4">
    <source>
        <dbReference type="RuleBase" id="RU363018"/>
    </source>
</evidence>
<reference evidence="5 6" key="1">
    <citation type="journal article" date="2024" name="BMC Genomics">
        <title>De novo assembly and annotation of Popillia japonica's genome with initial clues to its potential as an invasive pest.</title>
        <authorList>
            <person name="Cucini C."/>
            <person name="Boschi S."/>
            <person name="Funari R."/>
            <person name="Cardaioli E."/>
            <person name="Iannotti N."/>
            <person name="Marturano G."/>
            <person name="Paoli F."/>
            <person name="Bruttini M."/>
            <person name="Carapelli A."/>
            <person name="Frati F."/>
            <person name="Nardi F."/>
        </authorList>
    </citation>
    <scope>NUCLEOTIDE SEQUENCE [LARGE SCALE GENOMIC DNA]</scope>
    <source>
        <strain evidence="5">DMR45628</strain>
    </source>
</reference>
<dbReference type="EC" id="2.5.1.-" evidence="4"/>
<proteinExistence type="inferred from homology"/>
<dbReference type="PANTHER" id="PTHR10291:SF43">
    <property type="entry name" value="DEHYDRODOLICHYL DIPHOSPHATE SYNTHASE COMPLEX SUBUNIT DHDDS"/>
    <property type="match status" value="1"/>
</dbReference>
<dbReference type="NCBIfam" id="TIGR00055">
    <property type="entry name" value="uppS"/>
    <property type="match status" value="1"/>
</dbReference>
<keyword evidence="2 4" id="KW-0808">Transferase</keyword>
<dbReference type="SUPFAM" id="SSF64005">
    <property type="entry name" value="Undecaprenyl diphosphate synthase"/>
    <property type="match status" value="1"/>
</dbReference>
<protein>
    <recommendedName>
        <fullName evidence="4">Alkyl transferase</fullName>
        <ecNumber evidence="4">2.5.1.-</ecNumber>
    </recommendedName>
</protein>
<dbReference type="Proteomes" id="UP001458880">
    <property type="component" value="Unassembled WGS sequence"/>
</dbReference>
<dbReference type="InterPro" id="IPR001441">
    <property type="entry name" value="UPP_synth-like"/>
</dbReference>
<dbReference type="InterPro" id="IPR036424">
    <property type="entry name" value="UPP_synth-like_sf"/>
</dbReference>
<comment type="similarity">
    <text evidence="1 4">Belongs to the UPP synthase family.</text>
</comment>
<evidence type="ECO:0000313" key="5">
    <source>
        <dbReference type="EMBL" id="KAK9722128.1"/>
    </source>
</evidence>
<dbReference type="Pfam" id="PF01255">
    <property type="entry name" value="Prenyltransf"/>
    <property type="match status" value="1"/>
</dbReference>
<organism evidence="5 6">
    <name type="scientific">Popillia japonica</name>
    <name type="common">Japanese beetle</name>
    <dbReference type="NCBI Taxonomy" id="7064"/>
    <lineage>
        <taxon>Eukaryota</taxon>
        <taxon>Metazoa</taxon>
        <taxon>Ecdysozoa</taxon>
        <taxon>Arthropoda</taxon>
        <taxon>Hexapoda</taxon>
        <taxon>Insecta</taxon>
        <taxon>Pterygota</taxon>
        <taxon>Neoptera</taxon>
        <taxon>Endopterygota</taxon>
        <taxon>Coleoptera</taxon>
        <taxon>Polyphaga</taxon>
        <taxon>Scarabaeiformia</taxon>
        <taxon>Scarabaeidae</taxon>
        <taxon>Rutelinae</taxon>
        <taxon>Popillia</taxon>
    </lineage>
</organism>
<evidence type="ECO:0000256" key="3">
    <source>
        <dbReference type="ARBA" id="ARBA00047353"/>
    </source>
</evidence>
<dbReference type="PANTHER" id="PTHR10291">
    <property type="entry name" value="DEHYDRODOLICHYL DIPHOSPHATE SYNTHASE FAMILY MEMBER"/>
    <property type="match status" value="1"/>
</dbReference>
<dbReference type="CDD" id="cd00475">
    <property type="entry name" value="Cis_IPPS"/>
    <property type="match status" value="1"/>
</dbReference>
<evidence type="ECO:0000313" key="6">
    <source>
        <dbReference type="Proteomes" id="UP001458880"/>
    </source>
</evidence>
<keyword evidence="6" id="KW-1185">Reference proteome</keyword>
<sequence>MIRWCNELGITALTVYAFSIENFKRPSEEVDQLLHGIKSYCEEILRNIKNSQLNDICVRVVGDLTLLPEDVRKTIANLMAVREEDNFQLTIALAYTSTEELTTVAKDIIMGVRNNLIHPDDVDEGLVSTCLYTNYIDNLDIVIRTSGEVRFSNFLLWQSGTSIVSFIETLWPNFSVWDLITIVFCYQRWHKDVLNCPKVNTNMKVERFVYGLNQKRMKQFIDEQNIDLKV</sequence>
<evidence type="ECO:0000256" key="2">
    <source>
        <dbReference type="ARBA" id="ARBA00022679"/>
    </source>
</evidence>
<comment type="caution">
    <text evidence="5">The sequence shown here is derived from an EMBL/GenBank/DDBJ whole genome shotgun (WGS) entry which is preliminary data.</text>
</comment>
<comment type="catalytic activity">
    <reaction evidence="3">
        <text>n isopentenyl diphosphate + (2E,6E)-farnesyl diphosphate = a di-trans,poly-cis-polyprenyl diphosphate + n diphosphate</text>
        <dbReference type="Rhea" id="RHEA:53008"/>
        <dbReference type="Rhea" id="RHEA-COMP:19494"/>
        <dbReference type="ChEBI" id="CHEBI:33019"/>
        <dbReference type="ChEBI" id="CHEBI:128769"/>
        <dbReference type="ChEBI" id="CHEBI:136960"/>
        <dbReference type="ChEBI" id="CHEBI:175763"/>
        <dbReference type="EC" id="2.5.1.87"/>
    </reaction>
</comment>
<dbReference type="PROSITE" id="PS01066">
    <property type="entry name" value="UPP_SYNTHASE"/>
    <property type="match status" value="1"/>
</dbReference>
<dbReference type="AlphaFoldDB" id="A0AAW1KQ73"/>
<gene>
    <name evidence="5" type="ORF">QE152_g19827</name>
</gene>
<accession>A0AAW1KQ73</accession>